<keyword evidence="8" id="KW-1133">Transmembrane helix</keyword>
<proteinExistence type="predicted"/>
<reference evidence="12 13" key="1">
    <citation type="submission" date="2019-12" db="EMBL/GenBank/DDBJ databases">
        <title>Corynebacterium sp. nov., isolated from feces of the Anser Albifrons in China.</title>
        <authorList>
            <person name="Liu Q."/>
        </authorList>
    </citation>
    <scope>NUCLEOTIDE SEQUENCE [LARGE SCALE GENOMIC DNA]</scope>
    <source>
        <strain evidence="12 13">4H37-19</strain>
    </source>
</reference>
<keyword evidence="10" id="KW-0472">Membrane</keyword>
<sequence>MSLLRATGRGFLAMLIATLCLGCVYPAGVWAISRITPASANGHILTDDSCIIAARGLADGRTGEQWFHSRPEGMSNLSPKNPELLTEQEQRRMDIAHREQVNPEQVPEDAISGSASGVDDGISPAYAELQVPRVARENGLSEQEVREIVSRHTTQRGLGILGNPVVHVTDVNMDLPGGHQCAEEGVEPQKVG</sequence>
<keyword evidence="2" id="KW-1003">Cell membrane</keyword>
<protein>
    <submittedName>
        <fullName evidence="12">Potassium-transporting ATPase subunit C</fullName>
    </submittedName>
</protein>
<keyword evidence="7" id="KW-0630">Potassium</keyword>
<keyword evidence="13" id="KW-1185">Reference proteome</keyword>
<evidence type="ECO:0000313" key="12">
    <source>
        <dbReference type="EMBL" id="QNQ90685.1"/>
    </source>
</evidence>
<feature type="region of interest" description="Disordered" evidence="11">
    <location>
        <begin position="100"/>
        <end position="119"/>
    </location>
</feature>
<dbReference type="AlphaFoldDB" id="A0A7H0SQ60"/>
<dbReference type="Proteomes" id="UP000516320">
    <property type="component" value="Chromosome"/>
</dbReference>
<evidence type="ECO:0000256" key="7">
    <source>
        <dbReference type="ARBA" id="ARBA00022958"/>
    </source>
</evidence>
<gene>
    <name evidence="12" type="ORF">GP475_08585</name>
</gene>
<evidence type="ECO:0000256" key="4">
    <source>
        <dbReference type="ARBA" id="ARBA00022692"/>
    </source>
</evidence>
<evidence type="ECO:0000256" key="11">
    <source>
        <dbReference type="SAM" id="MobiDB-lite"/>
    </source>
</evidence>
<dbReference type="InterPro" id="IPR003820">
    <property type="entry name" value="KdpC"/>
</dbReference>
<evidence type="ECO:0000256" key="8">
    <source>
        <dbReference type="ARBA" id="ARBA00022989"/>
    </source>
</evidence>
<dbReference type="PANTHER" id="PTHR30042:SF2">
    <property type="entry name" value="POTASSIUM-TRANSPORTING ATPASE KDPC SUBUNIT"/>
    <property type="match status" value="1"/>
</dbReference>
<evidence type="ECO:0000256" key="10">
    <source>
        <dbReference type="ARBA" id="ARBA00023136"/>
    </source>
</evidence>
<evidence type="ECO:0000256" key="2">
    <source>
        <dbReference type="ARBA" id="ARBA00022475"/>
    </source>
</evidence>
<keyword evidence="6" id="KW-0067">ATP-binding</keyword>
<evidence type="ECO:0000256" key="1">
    <source>
        <dbReference type="ARBA" id="ARBA00022448"/>
    </source>
</evidence>
<dbReference type="Pfam" id="PF02669">
    <property type="entry name" value="KdpC"/>
    <property type="match status" value="1"/>
</dbReference>
<evidence type="ECO:0000256" key="5">
    <source>
        <dbReference type="ARBA" id="ARBA00022741"/>
    </source>
</evidence>
<keyword evidence="4" id="KW-0812">Transmembrane</keyword>
<dbReference type="GO" id="GO:0016020">
    <property type="term" value="C:membrane"/>
    <property type="evidence" value="ECO:0007669"/>
    <property type="project" value="InterPro"/>
</dbReference>
<dbReference type="RefSeq" id="WP_187973999.1">
    <property type="nucleotide sequence ID" value="NZ_CP046884.1"/>
</dbReference>
<dbReference type="PANTHER" id="PTHR30042">
    <property type="entry name" value="POTASSIUM-TRANSPORTING ATPASE C CHAIN"/>
    <property type="match status" value="1"/>
</dbReference>
<keyword evidence="9" id="KW-0406">Ion transport</keyword>
<evidence type="ECO:0000256" key="3">
    <source>
        <dbReference type="ARBA" id="ARBA00022538"/>
    </source>
</evidence>
<accession>A0A7H0SQ60</accession>
<keyword evidence="5" id="KW-0547">Nucleotide-binding</keyword>
<dbReference type="GO" id="GO:0005524">
    <property type="term" value="F:ATP binding"/>
    <property type="evidence" value="ECO:0007669"/>
    <property type="project" value="UniProtKB-KW"/>
</dbReference>
<dbReference type="GO" id="GO:0008556">
    <property type="term" value="F:P-type potassium transmembrane transporter activity"/>
    <property type="evidence" value="ECO:0007669"/>
    <property type="project" value="InterPro"/>
</dbReference>
<evidence type="ECO:0000313" key="13">
    <source>
        <dbReference type="Proteomes" id="UP000516320"/>
    </source>
</evidence>
<keyword evidence="3" id="KW-0633">Potassium transport</keyword>
<organism evidence="12 13">
    <name type="scientific">Corynebacterium poyangense</name>
    <dbReference type="NCBI Taxonomy" id="2684405"/>
    <lineage>
        <taxon>Bacteria</taxon>
        <taxon>Bacillati</taxon>
        <taxon>Actinomycetota</taxon>
        <taxon>Actinomycetes</taxon>
        <taxon>Mycobacteriales</taxon>
        <taxon>Corynebacteriaceae</taxon>
        <taxon>Corynebacterium</taxon>
    </lineage>
</organism>
<dbReference type="KEGG" id="cpoy:GP475_08585"/>
<evidence type="ECO:0000256" key="6">
    <source>
        <dbReference type="ARBA" id="ARBA00022840"/>
    </source>
</evidence>
<name>A0A7H0SQ60_9CORY</name>
<dbReference type="EMBL" id="CP046884">
    <property type="protein sequence ID" value="QNQ90685.1"/>
    <property type="molecule type" value="Genomic_DNA"/>
</dbReference>
<evidence type="ECO:0000256" key="9">
    <source>
        <dbReference type="ARBA" id="ARBA00023065"/>
    </source>
</evidence>
<keyword evidence="1" id="KW-0813">Transport</keyword>